<dbReference type="EMBL" id="RQGT01000121">
    <property type="protein sequence ID" value="TGM10090.1"/>
    <property type="molecule type" value="Genomic_DNA"/>
</dbReference>
<dbReference type="RefSeq" id="WP_061235739.1">
    <property type="nucleotide sequence ID" value="NZ_RQEQ01000015.1"/>
</dbReference>
<evidence type="ECO:0000313" key="1">
    <source>
        <dbReference type="EMBL" id="TGM10090.1"/>
    </source>
</evidence>
<proteinExistence type="predicted"/>
<organism evidence="1 2">
    <name type="scientific">Leptospira stimsonii</name>
    <dbReference type="NCBI Taxonomy" id="2202203"/>
    <lineage>
        <taxon>Bacteria</taxon>
        <taxon>Pseudomonadati</taxon>
        <taxon>Spirochaetota</taxon>
        <taxon>Spirochaetia</taxon>
        <taxon>Leptospirales</taxon>
        <taxon>Leptospiraceae</taxon>
        <taxon>Leptospira</taxon>
    </lineage>
</organism>
<gene>
    <name evidence="1" type="ORF">EHQ90_19320</name>
</gene>
<evidence type="ECO:0000313" key="2">
    <source>
        <dbReference type="Proteomes" id="UP000297422"/>
    </source>
</evidence>
<sequence>MIITNGEECKDFIRQSLRMKTLREFAKEADINYDYLTKSLNGQHSYTEVRDAFLKYNVPFQMNSRRGIQNRTNKKSREVA</sequence>
<keyword evidence="2" id="KW-1185">Reference proteome</keyword>
<name>A0ABY2MW55_9LEPT</name>
<comment type="caution">
    <text evidence="1">The sequence shown here is derived from an EMBL/GenBank/DDBJ whole genome shotgun (WGS) entry which is preliminary data.</text>
</comment>
<protein>
    <recommendedName>
        <fullName evidence="3">Transcriptional regulator</fullName>
    </recommendedName>
</protein>
<accession>A0ABY2MW55</accession>
<dbReference type="Proteomes" id="UP000297422">
    <property type="component" value="Unassembled WGS sequence"/>
</dbReference>
<evidence type="ECO:0008006" key="3">
    <source>
        <dbReference type="Google" id="ProtNLM"/>
    </source>
</evidence>
<reference evidence="2" key="1">
    <citation type="journal article" date="2019" name="PLoS Negl. Trop. Dis.">
        <title>Revisiting the worldwide diversity of Leptospira species in the environment.</title>
        <authorList>
            <person name="Vincent A.T."/>
            <person name="Schiettekatte O."/>
            <person name="Bourhy P."/>
            <person name="Veyrier F.J."/>
            <person name="Picardeau M."/>
        </authorList>
    </citation>
    <scope>NUCLEOTIDE SEQUENCE [LARGE SCALE GENOMIC DNA]</scope>
    <source>
        <strain evidence="2">201702407</strain>
    </source>
</reference>